<keyword evidence="4" id="KW-1185">Reference proteome</keyword>
<dbReference type="PANTHER" id="PTHR12419">
    <property type="entry name" value="OTU DOMAIN CONTAINING PROTEIN"/>
    <property type="match status" value="1"/>
</dbReference>
<dbReference type="SUPFAM" id="SSF54001">
    <property type="entry name" value="Cysteine proteinases"/>
    <property type="match status" value="1"/>
</dbReference>
<accession>A0A9W8MZX4</accession>
<dbReference type="PROSITE" id="PS50802">
    <property type="entry name" value="OTU"/>
    <property type="match status" value="1"/>
</dbReference>
<dbReference type="InterPro" id="IPR003323">
    <property type="entry name" value="OTU_dom"/>
</dbReference>
<dbReference type="OrthoDB" id="415023at2759"/>
<feature type="domain" description="OTU" evidence="2">
    <location>
        <begin position="124"/>
        <end position="280"/>
    </location>
</feature>
<dbReference type="Proteomes" id="UP001148786">
    <property type="component" value="Unassembled WGS sequence"/>
</dbReference>
<dbReference type="GO" id="GO:0016579">
    <property type="term" value="P:protein deubiquitination"/>
    <property type="evidence" value="ECO:0007669"/>
    <property type="project" value="TreeGrafter"/>
</dbReference>
<comment type="caution">
    <text evidence="3">The sequence shown here is derived from an EMBL/GenBank/DDBJ whole genome shotgun (WGS) entry which is preliminary data.</text>
</comment>
<protein>
    <recommendedName>
        <fullName evidence="2">OTU domain-containing protein</fullName>
    </recommendedName>
</protein>
<dbReference type="CDD" id="cd22748">
    <property type="entry name" value="OTU_OTUD6-like"/>
    <property type="match status" value="1"/>
</dbReference>
<dbReference type="Pfam" id="PF02338">
    <property type="entry name" value="OTU"/>
    <property type="match status" value="1"/>
</dbReference>
<proteinExistence type="predicted"/>
<dbReference type="InterPro" id="IPR038765">
    <property type="entry name" value="Papain-like_cys_pep_sf"/>
</dbReference>
<evidence type="ECO:0000313" key="4">
    <source>
        <dbReference type="Proteomes" id="UP001148786"/>
    </source>
</evidence>
<feature type="region of interest" description="Disordered" evidence="1">
    <location>
        <begin position="1"/>
        <end position="24"/>
    </location>
</feature>
<evidence type="ECO:0000256" key="1">
    <source>
        <dbReference type="SAM" id="MobiDB-lite"/>
    </source>
</evidence>
<dbReference type="AlphaFoldDB" id="A0A9W8MZX4"/>
<dbReference type="GO" id="GO:0004843">
    <property type="term" value="F:cysteine-type deubiquitinase activity"/>
    <property type="evidence" value="ECO:0007669"/>
    <property type="project" value="TreeGrafter"/>
</dbReference>
<name>A0A9W8MZX4_9AGAR</name>
<evidence type="ECO:0000313" key="3">
    <source>
        <dbReference type="EMBL" id="KAJ3515800.1"/>
    </source>
</evidence>
<feature type="compositionally biased region" description="Basic residues" evidence="1">
    <location>
        <begin position="1"/>
        <end position="13"/>
    </location>
</feature>
<dbReference type="InterPro" id="IPR050704">
    <property type="entry name" value="Peptidase_C85-like"/>
</dbReference>
<dbReference type="PANTHER" id="PTHR12419:SF10">
    <property type="entry name" value="DEUBIQUITINASE OTUD6B"/>
    <property type="match status" value="1"/>
</dbReference>
<dbReference type="Gene3D" id="3.90.70.80">
    <property type="match status" value="1"/>
</dbReference>
<dbReference type="EMBL" id="JANKHO010000080">
    <property type="protein sequence ID" value="KAJ3515800.1"/>
    <property type="molecule type" value="Genomic_DNA"/>
</dbReference>
<gene>
    <name evidence="3" type="ORF">NLJ89_g1526</name>
</gene>
<evidence type="ECO:0000259" key="2">
    <source>
        <dbReference type="PROSITE" id="PS50802"/>
    </source>
</evidence>
<organism evidence="3 4">
    <name type="scientific">Agrocybe chaxingu</name>
    <dbReference type="NCBI Taxonomy" id="84603"/>
    <lineage>
        <taxon>Eukaryota</taxon>
        <taxon>Fungi</taxon>
        <taxon>Dikarya</taxon>
        <taxon>Basidiomycota</taxon>
        <taxon>Agaricomycotina</taxon>
        <taxon>Agaricomycetes</taxon>
        <taxon>Agaricomycetidae</taxon>
        <taxon>Agaricales</taxon>
        <taxon>Agaricineae</taxon>
        <taxon>Strophariaceae</taxon>
        <taxon>Agrocybe</taxon>
    </lineage>
</organism>
<reference evidence="3" key="1">
    <citation type="submission" date="2022-07" db="EMBL/GenBank/DDBJ databases">
        <title>Genome Sequence of Agrocybe chaxingu.</title>
        <authorList>
            <person name="Buettner E."/>
        </authorList>
    </citation>
    <scope>NUCLEOTIDE SEQUENCE</scope>
    <source>
        <strain evidence="3">MP-N11</strain>
    </source>
</reference>
<sequence length="287" mass="31583">MAGSKKNKAKKVSPRQTTHPLIMSQDTDELMNDLLAQLDSREEAVQAESAQVLNEMNLNEQANAIEKGKKQDAKSRFQARQVARKAAILAQSFSPDDPAHQARLENEAKDEDDAINNVCRNLNLEVFEINPDGHCLYSAIADQLVLLGQVSPEQANYAAIRSVAANYIHSHPDDFLPFLPSTGGEDSEGALDAGLMDPFQFDSYCKTVRDTATWGGEPEIVALSRAFNTPIHVVQGGNPSIVRHYPREGDAGDPNGPAVWISYHRKLYGLGEHYNSLRPGPRRIPVT</sequence>